<dbReference type="Gene3D" id="3.40.50.620">
    <property type="entry name" value="HUPs"/>
    <property type="match status" value="1"/>
</dbReference>
<organism evidence="4 5">
    <name type="scientific">Lentisphaera profundi</name>
    <dbReference type="NCBI Taxonomy" id="1658616"/>
    <lineage>
        <taxon>Bacteria</taxon>
        <taxon>Pseudomonadati</taxon>
        <taxon>Lentisphaerota</taxon>
        <taxon>Lentisphaeria</taxon>
        <taxon>Lentisphaerales</taxon>
        <taxon>Lentisphaeraceae</taxon>
        <taxon>Lentisphaera</taxon>
    </lineage>
</organism>
<keyword evidence="1" id="KW-0808">Transferase</keyword>
<proteinExistence type="predicted"/>
<dbReference type="InterPro" id="IPR014729">
    <property type="entry name" value="Rossmann-like_a/b/a_fold"/>
</dbReference>
<dbReference type="GO" id="GO:0016779">
    <property type="term" value="F:nucleotidyltransferase activity"/>
    <property type="evidence" value="ECO:0007669"/>
    <property type="project" value="UniProtKB-KW"/>
</dbReference>
<evidence type="ECO:0000256" key="2">
    <source>
        <dbReference type="ARBA" id="ARBA00022695"/>
    </source>
</evidence>
<evidence type="ECO:0000259" key="3">
    <source>
        <dbReference type="Pfam" id="PF01467"/>
    </source>
</evidence>
<reference evidence="4 5" key="1">
    <citation type="submission" date="2023-02" db="EMBL/GenBank/DDBJ databases">
        <title>Genome sequence of Lentisphaera profundi SAORIC-696.</title>
        <authorList>
            <person name="Kim e."/>
            <person name="Cho J.-C."/>
            <person name="Choi A."/>
            <person name="Kang I."/>
        </authorList>
    </citation>
    <scope>NUCLEOTIDE SEQUENCE [LARGE SCALE GENOMIC DNA]</scope>
    <source>
        <strain evidence="4 5">SAORIC-696</strain>
    </source>
</reference>
<dbReference type="PANTHER" id="PTHR43793:SF2">
    <property type="entry name" value="BIFUNCTIONAL PROTEIN HLDE"/>
    <property type="match status" value="1"/>
</dbReference>
<sequence>MANKDKIISLSQFIQWKAEFQGKVVATNGVFDLLHPGHMEYLEEASELGNALVIALNSDASVKALKDPRRPIINEEDRAYMLASLDCVTKVVIFDDLEALNTLLEIQPHIYVKGGDYTIDTINQNERRALEERDIEIQILKFKAGFSTTLMIEKIIKAYG</sequence>
<protein>
    <submittedName>
        <fullName evidence="4">Adenylyltransferase/cytidyltransferase family protein</fullName>
    </submittedName>
</protein>
<accession>A0ABY7VZE5</accession>
<dbReference type="SUPFAM" id="SSF52374">
    <property type="entry name" value="Nucleotidylyl transferase"/>
    <property type="match status" value="1"/>
</dbReference>
<dbReference type="RefSeq" id="WP_274153504.1">
    <property type="nucleotide sequence ID" value="NZ_CP117812.1"/>
</dbReference>
<evidence type="ECO:0000313" key="5">
    <source>
        <dbReference type="Proteomes" id="UP001214250"/>
    </source>
</evidence>
<dbReference type="InterPro" id="IPR004821">
    <property type="entry name" value="Cyt_trans-like"/>
</dbReference>
<keyword evidence="2 4" id="KW-0548">Nucleotidyltransferase</keyword>
<dbReference type="PANTHER" id="PTHR43793">
    <property type="entry name" value="FAD SYNTHASE"/>
    <property type="match status" value="1"/>
</dbReference>
<evidence type="ECO:0000313" key="4">
    <source>
        <dbReference type="EMBL" id="WDE98633.1"/>
    </source>
</evidence>
<dbReference type="NCBIfam" id="TIGR00125">
    <property type="entry name" value="cyt_tran_rel"/>
    <property type="match status" value="1"/>
</dbReference>
<dbReference type="EMBL" id="CP117812">
    <property type="protein sequence ID" value="WDE98633.1"/>
    <property type="molecule type" value="Genomic_DNA"/>
</dbReference>
<dbReference type="InterPro" id="IPR050385">
    <property type="entry name" value="Archaeal_FAD_synthase"/>
</dbReference>
<evidence type="ECO:0000256" key="1">
    <source>
        <dbReference type="ARBA" id="ARBA00022679"/>
    </source>
</evidence>
<dbReference type="Pfam" id="PF01467">
    <property type="entry name" value="CTP_transf_like"/>
    <property type="match status" value="1"/>
</dbReference>
<keyword evidence="5" id="KW-1185">Reference proteome</keyword>
<dbReference type="Proteomes" id="UP001214250">
    <property type="component" value="Chromosome 2"/>
</dbReference>
<feature type="domain" description="Cytidyltransferase-like" evidence="3">
    <location>
        <begin position="27"/>
        <end position="152"/>
    </location>
</feature>
<name>A0ABY7VZE5_9BACT</name>
<gene>
    <name evidence="4" type="ORF">PQO03_12375</name>
</gene>